<evidence type="ECO:0000313" key="5">
    <source>
        <dbReference type="Proteomes" id="UP000721415"/>
    </source>
</evidence>
<dbReference type="Gene3D" id="3.90.70.10">
    <property type="entry name" value="Cysteine proteinases"/>
    <property type="match status" value="1"/>
</dbReference>
<feature type="compositionally biased region" description="Acidic residues" evidence="1">
    <location>
        <begin position="67"/>
        <end position="78"/>
    </location>
</feature>
<sequence length="334" mass="37610">MRNNQQLINRIATIISFAVIIGGVLLIIYLGRLTAENNAIITEYQHNNNENPTVSHDDSTELAQEQISEESSDPDEELNSNHAIPNQAPQIKEDNFLALLENVDIEQDSPADLSDSIQDILQTRYNNDLLDAQKDIVQAIESENLNPETMGDYFLPTKPAEYTNDNDDQLNVPLYLQNSPQWGELHYGSNGSQSLAENGCAIVSLAMMDSYLSNKKIDPKDVLDWAGQDYYVDNEGTSWQIFHEYAVDHGLTFENHGNDFHSAITALQNDQIVIASVEPGYFTEVGHILVIRGYKDGNVYVNDPNDDPEKMYSIQAIPEQVFLEEGVNYWSYSK</sequence>
<gene>
    <name evidence="4" type="ORF">HZY91_10035</name>
</gene>
<keyword evidence="2" id="KW-0472">Membrane</keyword>
<name>A0ABS0LT62_9LACT</name>
<evidence type="ECO:0000256" key="1">
    <source>
        <dbReference type="SAM" id="MobiDB-lite"/>
    </source>
</evidence>
<dbReference type="InterPro" id="IPR039564">
    <property type="entry name" value="Peptidase_C39-like"/>
</dbReference>
<keyword evidence="2" id="KW-1133">Transmembrane helix</keyword>
<organism evidence="4 5">
    <name type="scientific">Facklamia lactis</name>
    <dbReference type="NCBI Taxonomy" id="2749967"/>
    <lineage>
        <taxon>Bacteria</taxon>
        <taxon>Bacillati</taxon>
        <taxon>Bacillota</taxon>
        <taxon>Bacilli</taxon>
        <taxon>Lactobacillales</taxon>
        <taxon>Aerococcaceae</taxon>
        <taxon>Facklamia</taxon>
    </lineage>
</organism>
<proteinExistence type="predicted"/>
<evidence type="ECO:0000259" key="3">
    <source>
        <dbReference type="Pfam" id="PF13529"/>
    </source>
</evidence>
<protein>
    <submittedName>
        <fullName evidence="4">C39 family peptidase</fullName>
    </submittedName>
</protein>
<reference evidence="4 5" key="1">
    <citation type="submission" date="2020-07" db="EMBL/GenBank/DDBJ databases">
        <title>Facklamia lactis sp. nov., isolated from raw milk.</title>
        <authorList>
            <person name="Doll E.V."/>
            <person name="Huptas C."/>
            <person name="Staib L."/>
            <person name="Wenning M."/>
            <person name="Scherer S."/>
        </authorList>
    </citation>
    <scope>NUCLEOTIDE SEQUENCE [LARGE SCALE GENOMIC DNA]</scope>
    <source>
        <strain evidence="4 5">DSM 111018</strain>
    </source>
</reference>
<comment type="caution">
    <text evidence="4">The sequence shown here is derived from an EMBL/GenBank/DDBJ whole genome shotgun (WGS) entry which is preliminary data.</text>
</comment>
<accession>A0ABS0LT62</accession>
<keyword evidence="2" id="KW-0812">Transmembrane</keyword>
<feature type="transmembrane region" description="Helical" evidence="2">
    <location>
        <begin position="7"/>
        <end position="30"/>
    </location>
</feature>
<evidence type="ECO:0000256" key="2">
    <source>
        <dbReference type="SAM" id="Phobius"/>
    </source>
</evidence>
<feature type="domain" description="Peptidase C39-like" evidence="3">
    <location>
        <begin position="170"/>
        <end position="305"/>
    </location>
</feature>
<dbReference type="Proteomes" id="UP000721415">
    <property type="component" value="Unassembled WGS sequence"/>
</dbReference>
<feature type="region of interest" description="Disordered" evidence="1">
    <location>
        <begin position="48"/>
        <end position="87"/>
    </location>
</feature>
<evidence type="ECO:0000313" key="4">
    <source>
        <dbReference type="EMBL" id="MBG9987204.1"/>
    </source>
</evidence>
<dbReference type="EMBL" id="JACBXQ010000006">
    <property type="protein sequence ID" value="MBG9987204.1"/>
    <property type="molecule type" value="Genomic_DNA"/>
</dbReference>
<keyword evidence="5" id="KW-1185">Reference proteome</keyword>
<dbReference type="RefSeq" id="WP_197116114.1">
    <property type="nucleotide sequence ID" value="NZ_JACBXQ010000006.1"/>
</dbReference>
<dbReference type="Pfam" id="PF13529">
    <property type="entry name" value="Peptidase_C39_2"/>
    <property type="match status" value="1"/>
</dbReference>